<dbReference type="Proteomes" id="UP000243719">
    <property type="component" value="Unassembled WGS sequence"/>
</dbReference>
<gene>
    <name evidence="1" type="ORF">SAMN05216551_10282</name>
</gene>
<dbReference type="AlphaFoldDB" id="A0A1H2PKC7"/>
<keyword evidence="2" id="KW-1185">Reference proteome</keyword>
<sequence length="103" mass="11016">MKATLSFQYLEPTGHAPTAGGEVTDVPIALPPGAAVPRIGEIVRLMPSGPDNALRVRAYVVLSVATSIFRRLDDHGEVSVWHTTVTLGPDSGAADRRYLVVHE</sequence>
<protein>
    <submittedName>
        <fullName evidence="1">Uncharacterized protein</fullName>
    </submittedName>
</protein>
<evidence type="ECO:0000313" key="1">
    <source>
        <dbReference type="EMBL" id="SDV46897.1"/>
    </source>
</evidence>
<organism evidence="1 2">
    <name type="scientific">Chitinasiproducens palmae</name>
    <dbReference type="NCBI Taxonomy" id="1770053"/>
    <lineage>
        <taxon>Bacteria</taxon>
        <taxon>Pseudomonadati</taxon>
        <taxon>Pseudomonadota</taxon>
        <taxon>Betaproteobacteria</taxon>
        <taxon>Burkholderiales</taxon>
        <taxon>Burkholderiaceae</taxon>
        <taxon>Chitinasiproducens</taxon>
    </lineage>
</organism>
<reference evidence="2" key="1">
    <citation type="submission" date="2016-09" db="EMBL/GenBank/DDBJ databases">
        <authorList>
            <person name="Varghese N."/>
            <person name="Submissions S."/>
        </authorList>
    </citation>
    <scope>NUCLEOTIDE SEQUENCE [LARGE SCALE GENOMIC DNA]</scope>
    <source>
        <strain evidence="2">JS23</strain>
    </source>
</reference>
<proteinExistence type="predicted"/>
<dbReference type="EMBL" id="FNLO01000002">
    <property type="protein sequence ID" value="SDV46897.1"/>
    <property type="molecule type" value="Genomic_DNA"/>
</dbReference>
<accession>A0A1H2PKC7</accession>
<evidence type="ECO:0000313" key="2">
    <source>
        <dbReference type="Proteomes" id="UP000243719"/>
    </source>
</evidence>
<name>A0A1H2PKC7_9BURK</name>